<name>A0A8H5LIT0_9AGAR</name>
<comment type="caution">
    <text evidence="2">The sequence shown here is derived from an EMBL/GenBank/DDBJ whole genome shotgun (WGS) entry which is preliminary data.</text>
</comment>
<sequence length="783" mass="88126">MKSNRDRGERRSKSKGRRVQPDIDAFDPHLTRGTAMMMMLSELETPSAFRANSSIGMVSLPMPGLKLSELGDMPVHPDLKRRIPILFHQQNRSIPEIEEITGLKKTCIYDTLQYDALYGVPFNPHARRSGRPRTIHSDDAHFIVKLLQQRKTMYLDEIQSQLHTRLGLHVSKPSILQMICRFYFSHKCVSTKAEEANDLLRSHHWNTIAEIAPFPDMLMFTDEASRNRRTHQRRYGWAVKGGRCIVTQHFVRGERVSILPLLTIDGIITHDVIPGPSFEALPHSPKSCLIFILRLATDVTRRDTTKLSSLPPSLPTTILMPRSASPPPNEEDSITELNQKVTITLTVYKLTSSTASKKKKESKETKTKEIEHLFKESKDAYFSLMSAILKKFGRDKGFNVSENSAFKMKFHIPPDPKAKSVDVEDFDEYSDTVKKILETPPSKGITIYVDEKDIKSAKASTTTTQIEYLFANSLGLLEARKWTQLTAAERAVAKKRGLLERQYGDLSKGDSSYKCPSTGESVRLTPYMLSEWARAMVNKKVTLESPPDSVTFDPRTRQSSLLCSHRSSSVSTDGSYSGSRAPMSELGFLSNILDRFVPHPRTPAPTTPPHSHPSFDYRNTPTKLPRFLQYTKEKFGVNQAPSFQYQLATHTYGPDVLEFVDNKDLASLNIPAGEVIRLKKAAAAFMTSDEAKVTKRKTPDDVELDTRPAKEPRVETVALEKRWRDGSGAQRLYGTIKLGDGNCISDADVEWFFRADGMPAFAPVPSGWAVTLENDDECSDDPL</sequence>
<evidence type="ECO:0000313" key="2">
    <source>
        <dbReference type="EMBL" id="KAF5358628.1"/>
    </source>
</evidence>
<dbReference type="PANTHER" id="PTHR46564">
    <property type="entry name" value="TRANSPOSASE"/>
    <property type="match status" value="1"/>
</dbReference>
<dbReference type="SUPFAM" id="SSF46689">
    <property type="entry name" value="Homeodomain-like"/>
    <property type="match status" value="1"/>
</dbReference>
<evidence type="ECO:0000256" key="1">
    <source>
        <dbReference type="SAM" id="MobiDB-lite"/>
    </source>
</evidence>
<protein>
    <submittedName>
        <fullName evidence="2">Uncharacterized protein</fullName>
    </submittedName>
</protein>
<reference evidence="2 3" key="1">
    <citation type="journal article" date="2020" name="ISME J.">
        <title>Uncovering the hidden diversity of litter-decomposition mechanisms in mushroom-forming fungi.</title>
        <authorList>
            <person name="Floudas D."/>
            <person name="Bentzer J."/>
            <person name="Ahren D."/>
            <person name="Johansson T."/>
            <person name="Persson P."/>
            <person name="Tunlid A."/>
        </authorList>
    </citation>
    <scope>NUCLEOTIDE SEQUENCE [LARGE SCALE GENOMIC DNA]</scope>
    <source>
        <strain evidence="2 3">CBS 291.85</strain>
    </source>
</reference>
<dbReference type="OrthoDB" id="3012036at2759"/>
<feature type="region of interest" description="Disordered" evidence="1">
    <location>
        <begin position="599"/>
        <end position="618"/>
    </location>
</feature>
<feature type="region of interest" description="Disordered" evidence="1">
    <location>
        <begin position="304"/>
        <end position="333"/>
    </location>
</feature>
<accession>A0A8H5LIT0</accession>
<gene>
    <name evidence="2" type="ORF">D9758_007742</name>
</gene>
<organism evidence="2 3">
    <name type="scientific">Tetrapyrgos nigripes</name>
    <dbReference type="NCBI Taxonomy" id="182062"/>
    <lineage>
        <taxon>Eukaryota</taxon>
        <taxon>Fungi</taxon>
        <taxon>Dikarya</taxon>
        <taxon>Basidiomycota</taxon>
        <taxon>Agaricomycotina</taxon>
        <taxon>Agaricomycetes</taxon>
        <taxon>Agaricomycetidae</taxon>
        <taxon>Agaricales</taxon>
        <taxon>Marasmiineae</taxon>
        <taxon>Marasmiaceae</taxon>
        <taxon>Tetrapyrgos</taxon>
    </lineage>
</organism>
<feature type="compositionally biased region" description="Basic and acidic residues" evidence="1">
    <location>
        <begin position="1"/>
        <end position="11"/>
    </location>
</feature>
<keyword evidence="3" id="KW-1185">Reference proteome</keyword>
<proteinExistence type="predicted"/>
<dbReference type="PANTHER" id="PTHR46564:SF1">
    <property type="entry name" value="TRANSPOSASE"/>
    <property type="match status" value="1"/>
</dbReference>
<feature type="region of interest" description="Disordered" evidence="1">
    <location>
        <begin position="1"/>
        <end position="27"/>
    </location>
</feature>
<dbReference type="Proteomes" id="UP000559256">
    <property type="component" value="Unassembled WGS sequence"/>
</dbReference>
<dbReference type="AlphaFoldDB" id="A0A8H5LIT0"/>
<dbReference type="EMBL" id="JAACJM010000049">
    <property type="protein sequence ID" value="KAF5358628.1"/>
    <property type="molecule type" value="Genomic_DNA"/>
</dbReference>
<feature type="compositionally biased region" description="Pro residues" evidence="1">
    <location>
        <begin position="600"/>
        <end position="611"/>
    </location>
</feature>
<evidence type="ECO:0000313" key="3">
    <source>
        <dbReference type="Proteomes" id="UP000559256"/>
    </source>
</evidence>
<dbReference type="InterPro" id="IPR009057">
    <property type="entry name" value="Homeodomain-like_sf"/>
</dbReference>